<reference evidence="3" key="1">
    <citation type="submission" date="2016-03" db="EMBL/GenBank/DDBJ databases">
        <authorList>
            <person name="Ploux O."/>
        </authorList>
    </citation>
    <scope>NUCLEOTIDE SEQUENCE [LARGE SCALE GENOMIC DNA]</scope>
    <source>
        <strain evidence="3">UK7</strain>
    </source>
</reference>
<keyword evidence="3" id="KW-1185">Reference proteome</keyword>
<name>A0A1E1KFH4_9HELO</name>
<evidence type="ECO:0000256" key="1">
    <source>
        <dbReference type="SAM" id="MobiDB-lite"/>
    </source>
</evidence>
<accession>A0A1E1KFH4</accession>
<dbReference type="AlphaFoldDB" id="A0A1E1KFH4"/>
<feature type="compositionally biased region" description="Basic and acidic residues" evidence="1">
    <location>
        <begin position="84"/>
        <end position="110"/>
    </location>
</feature>
<evidence type="ECO:0000313" key="2">
    <source>
        <dbReference type="EMBL" id="CZS96730.1"/>
    </source>
</evidence>
<evidence type="ECO:0000313" key="3">
    <source>
        <dbReference type="Proteomes" id="UP000178129"/>
    </source>
</evidence>
<dbReference type="InParanoid" id="A0A1E1KFH4"/>
<proteinExistence type="predicted"/>
<gene>
    <name evidence="2" type="ORF">RCO7_02579</name>
</gene>
<feature type="region of interest" description="Disordered" evidence="1">
    <location>
        <begin position="82"/>
        <end position="133"/>
    </location>
</feature>
<dbReference type="EMBL" id="FJUW01000012">
    <property type="protein sequence ID" value="CZS96730.1"/>
    <property type="molecule type" value="Genomic_DNA"/>
</dbReference>
<dbReference type="Proteomes" id="UP000178129">
    <property type="component" value="Unassembled WGS sequence"/>
</dbReference>
<organism evidence="2 3">
    <name type="scientific">Rhynchosporium graminicola</name>
    <dbReference type="NCBI Taxonomy" id="2792576"/>
    <lineage>
        <taxon>Eukaryota</taxon>
        <taxon>Fungi</taxon>
        <taxon>Dikarya</taxon>
        <taxon>Ascomycota</taxon>
        <taxon>Pezizomycotina</taxon>
        <taxon>Leotiomycetes</taxon>
        <taxon>Helotiales</taxon>
        <taxon>Ploettnerulaceae</taxon>
        <taxon>Rhynchosporium</taxon>
    </lineage>
</organism>
<sequence>MSTSGVQYFTKKARLLVNKGFVPSAEEDAELQYRLTVPFRTCIETKSAKKELKYIKKAYASDVKKIISIALYHKSKALRSSTTRTDKDLGLDESSEYHSSIEHADSHESPESEYASPERGSQKRKRLSKENTSAPAVKCQKKVVLRYYVKSAGIEHKMKLIALMQGMNALCVRYNGPDSTVFPPAEFKRNRQDLQTRKAAAADTSRNFEIMPLSEREGLYKTRMTRKIMSMVATWNFGAKNSNPHLRSEREEESPLFFGQQKQSSLQYLESCVEQWPFLVYVQLVHRRWPNIESLDAIARTTFAWTTSITNEILNPSFTLEELRLHRPHINHPSLTTAANQLRDQDSEWKAWTNAKGASQLAGEVVETQRKISRMARAVQDRLPGRPLPEQLPCLTAVPIRMRAVGVRSNAGSHPSSAFMGGLQRSDSLSLKMHSLQIGRTPLRHVEVVA</sequence>
<comment type="caution">
    <text evidence="2">The sequence shown here is derived from an EMBL/GenBank/DDBJ whole genome shotgun (WGS) entry which is preliminary data.</text>
</comment>
<protein>
    <submittedName>
        <fullName evidence="2">Uncharacterized protein</fullName>
    </submittedName>
</protein>